<dbReference type="GO" id="GO:0030688">
    <property type="term" value="C:preribosome, small subunit precursor"/>
    <property type="evidence" value="ECO:0007669"/>
    <property type="project" value="TreeGrafter"/>
</dbReference>
<dbReference type="AlphaFoldDB" id="A0A2K3QJH6"/>
<proteinExistence type="inferred from homology"/>
<dbReference type="EMBL" id="NRSZ01000361">
    <property type="protein sequence ID" value="PNY27692.1"/>
    <property type="molecule type" value="Genomic_DNA"/>
</dbReference>
<sequence length="352" mass="39496">ATESPPSSQKVAQLQLFCVLDVSEREFSCCCHASASPLLEGGPPHKPHHPLRLAAMGAKRPFADVESQDPGQATAGPPPENPKRRKQFGSNKHKAKEGTSEFAKKRVRNIERLLQRNKDLPANVRNDLERELASHRVDIADKAFLRKRGAMITKYHMVRFFERKKASRLVKQLQRRIEKKPDSEDMDNLKRELHVAEVDEAYTVYHPHVEPYISLYGNAKSADDDDDDAGRIPAAKIALKAGRPPMWSVVEKTMEEGLEALKRLRERRSADESEPKPKRAQPKASVTKCSDGHQQREQNRGRRQPDGGTDVASGKKGGQPPPNRRERRRLMREAAPAVDDSDDGDGGFFEGS</sequence>
<feature type="region of interest" description="Disordered" evidence="9">
    <location>
        <begin position="265"/>
        <end position="352"/>
    </location>
</feature>
<dbReference type="InterPro" id="IPR050786">
    <property type="entry name" value="EFG1_rRNA-proc"/>
</dbReference>
<evidence type="ECO:0000313" key="10">
    <source>
        <dbReference type="EMBL" id="PNY27692.1"/>
    </source>
</evidence>
<comment type="subcellular location">
    <subcellularLocation>
        <location evidence="2">Nucleus</location>
        <location evidence="2">Nucleolus</location>
    </subcellularLocation>
</comment>
<dbReference type="STRING" id="45235.A0A2K3QJH6"/>
<evidence type="ECO:0000256" key="1">
    <source>
        <dbReference type="ARBA" id="ARBA00002773"/>
    </source>
</evidence>
<accession>A0A2K3QJH6</accession>
<evidence type="ECO:0000256" key="5">
    <source>
        <dbReference type="ARBA" id="ARBA00019827"/>
    </source>
</evidence>
<dbReference type="GO" id="GO:0005730">
    <property type="term" value="C:nucleolus"/>
    <property type="evidence" value="ECO:0007669"/>
    <property type="project" value="UniProtKB-SubCell"/>
</dbReference>
<comment type="caution">
    <text evidence="10">The sequence shown here is derived from an EMBL/GenBank/DDBJ whole genome shotgun (WGS) entry which is preliminary data.</text>
</comment>
<evidence type="ECO:0000256" key="2">
    <source>
        <dbReference type="ARBA" id="ARBA00004604"/>
    </source>
</evidence>
<evidence type="ECO:0000256" key="3">
    <source>
        <dbReference type="ARBA" id="ARBA00006916"/>
    </source>
</evidence>
<dbReference type="OrthoDB" id="47732at2759"/>
<feature type="non-terminal residue" evidence="10">
    <location>
        <position position="1"/>
    </location>
</feature>
<evidence type="ECO:0000256" key="8">
    <source>
        <dbReference type="ARBA" id="ARBA00023242"/>
    </source>
</evidence>
<feature type="compositionally biased region" description="Basic and acidic residues" evidence="9">
    <location>
        <begin position="290"/>
        <end position="305"/>
    </location>
</feature>
<evidence type="ECO:0000313" key="11">
    <source>
        <dbReference type="Proteomes" id="UP000236621"/>
    </source>
</evidence>
<dbReference type="Pfam" id="PF10153">
    <property type="entry name" value="Efg1"/>
    <property type="match status" value="1"/>
</dbReference>
<name>A0A2K3QJH6_9HYPO</name>
<organism evidence="10 11">
    <name type="scientific">Tolypocladium capitatum</name>
    <dbReference type="NCBI Taxonomy" id="45235"/>
    <lineage>
        <taxon>Eukaryota</taxon>
        <taxon>Fungi</taxon>
        <taxon>Dikarya</taxon>
        <taxon>Ascomycota</taxon>
        <taxon>Pezizomycotina</taxon>
        <taxon>Sordariomycetes</taxon>
        <taxon>Hypocreomycetidae</taxon>
        <taxon>Hypocreales</taxon>
        <taxon>Ophiocordycipitaceae</taxon>
        <taxon>Tolypocladium</taxon>
    </lineage>
</organism>
<comment type="similarity">
    <text evidence="3">Belongs to the EFG1 family.</text>
</comment>
<keyword evidence="11" id="KW-1185">Reference proteome</keyword>
<keyword evidence="8" id="KW-0539">Nucleus</keyword>
<dbReference type="GO" id="GO:0000462">
    <property type="term" value="P:maturation of SSU-rRNA from tricistronic rRNA transcript (SSU-rRNA, 5.8S rRNA, LSU-rRNA)"/>
    <property type="evidence" value="ECO:0007669"/>
    <property type="project" value="TreeGrafter"/>
</dbReference>
<evidence type="ECO:0000256" key="4">
    <source>
        <dbReference type="ARBA" id="ARBA00018689"/>
    </source>
</evidence>
<dbReference type="PANTHER" id="PTHR33911:SF1">
    <property type="entry name" value="RRNA-PROCESSING PROTEIN EFG1"/>
    <property type="match status" value="1"/>
</dbReference>
<feature type="compositionally biased region" description="Basic residues" evidence="9">
    <location>
        <begin position="83"/>
        <end position="95"/>
    </location>
</feature>
<evidence type="ECO:0000256" key="9">
    <source>
        <dbReference type="SAM" id="MobiDB-lite"/>
    </source>
</evidence>
<gene>
    <name evidence="10" type="ORF">TCAP_02385</name>
</gene>
<comment type="function">
    <text evidence="1">Involved in rRNA processing.</text>
</comment>
<keyword evidence="7" id="KW-0175">Coiled coil</keyword>
<feature type="region of interest" description="Disordered" evidence="9">
    <location>
        <begin position="63"/>
        <end position="104"/>
    </location>
</feature>
<evidence type="ECO:0000256" key="7">
    <source>
        <dbReference type="ARBA" id="ARBA00023054"/>
    </source>
</evidence>
<feature type="compositionally biased region" description="Basic and acidic residues" evidence="9">
    <location>
        <begin position="265"/>
        <end position="277"/>
    </location>
</feature>
<evidence type="ECO:0000256" key="6">
    <source>
        <dbReference type="ARBA" id="ARBA00022552"/>
    </source>
</evidence>
<protein>
    <recommendedName>
        <fullName evidence="4">rRNA-processing protein EFG1</fullName>
    </recommendedName>
    <alternativeName>
        <fullName evidence="5">rRNA-processing protein efg1</fullName>
    </alternativeName>
</protein>
<dbReference type="InterPro" id="IPR019310">
    <property type="entry name" value="Efg1"/>
</dbReference>
<reference evidence="10 11" key="1">
    <citation type="submission" date="2017-08" db="EMBL/GenBank/DDBJ databases">
        <title>Harnessing the power of phylogenomics to disentangle the directionality and signatures of interkingdom host jumping in the parasitic fungal genus Tolypocladium.</title>
        <authorList>
            <person name="Quandt C.A."/>
            <person name="Patterson W."/>
            <person name="Spatafora J.W."/>
        </authorList>
    </citation>
    <scope>NUCLEOTIDE SEQUENCE [LARGE SCALE GENOMIC DNA]</scope>
    <source>
        <strain evidence="10 11">CBS 113982</strain>
    </source>
</reference>
<keyword evidence="6" id="KW-0698">rRNA processing</keyword>
<dbReference type="Proteomes" id="UP000236621">
    <property type="component" value="Unassembled WGS sequence"/>
</dbReference>
<dbReference type="PANTHER" id="PTHR33911">
    <property type="entry name" value="RRNA-PROCESSING PROTEIN EFG1"/>
    <property type="match status" value="1"/>
</dbReference>